<dbReference type="RefSeq" id="WP_036185241.1">
    <property type="nucleotide sequence ID" value="NZ_AVDA01000008.1"/>
</dbReference>
<accession>A0A0A3IW49</accession>
<keyword evidence="1" id="KW-1133">Transmembrane helix</keyword>
<keyword evidence="1" id="KW-0472">Membrane</keyword>
<dbReference type="AlphaFoldDB" id="A0A0A3IW49"/>
<dbReference type="STRING" id="1384049.CD29_08580"/>
<proteinExistence type="predicted"/>
<keyword evidence="1" id="KW-0812">Transmembrane</keyword>
<comment type="caution">
    <text evidence="2">The sequence shown here is derived from an EMBL/GenBank/DDBJ whole genome shotgun (WGS) entry which is preliminary data.</text>
</comment>
<keyword evidence="3" id="KW-1185">Reference proteome</keyword>
<name>A0A0A3IW49_9BACL</name>
<reference evidence="2 3" key="1">
    <citation type="submission" date="2014-02" db="EMBL/GenBank/DDBJ databases">
        <title>Draft genome sequence of Lysinibacillus manganicus DSM 26584T.</title>
        <authorList>
            <person name="Zhang F."/>
            <person name="Wang G."/>
            <person name="Zhang L."/>
        </authorList>
    </citation>
    <scope>NUCLEOTIDE SEQUENCE [LARGE SCALE GENOMIC DNA]</scope>
    <source>
        <strain evidence="2 3">DSM 26584</strain>
    </source>
</reference>
<evidence type="ECO:0000256" key="1">
    <source>
        <dbReference type="SAM" id="Phobius"/>
    </source>
</evidence>
<feature type="transmembrane region" description="Helical" evidence="1">
    <location>
        <begin position="12"/>
        <end position="32"/>
    </location>
</feature>
<evidence type="ECO:0000313" key="3">
    <source>
        <dbReference type="Proteomes" id="UP000030416"/>
    </source>
</evidence>
<dbReference type="Proteomes" id="UP000030416">
    <property type="component" value="Unassembled WGS sequence"/>
</dbReference>
<dbReference type="EMBL" id="JPVN01000008">
    <property type="protein sequence ID" value="KGR79052.1"/>
    <property type="molecule type" value="Genomic_DNA"/>
</dbReference>
<organism evidence="2 3">
    <name type="scientific">Ureibacillus manganicus DSM 26584</name>
    <dbReference type="NCBI Taxonomy" id="1384049"/>
    <lineage>
        <taxon>Bacteria</taxon>
        <taxon>Bacillati</taxon>
        <taxon>Bacillota</taxon>
        <taxon>Bacilli</taxon>
        <taxon>Bacillales</taxon>
        <taxon>Caryophanaceae</taxon>
        <taxon>Ureibacillus</taxon>
    </lineage>
</organism>
<protein>
    <submittedName>
        <fullName evidence="2">Uncharacterized protein</fullName>
    </submittedName>
</protein>
<gene>
    <name evidence="2" type="ORF">CD29_08580</name>
</gene>
<evidence type="ECO:0000313" key="2">
    <source>
        <dbReference type="EMBL" id="KGR79052.1"/>
    </source>
</evidence>
<sequence>MKKYINKENEGKFFYAHIYIQFSLVFLTGSMVVRRLLEGKGISYFWTGGTIITLIFAIDATIKYNRMKKDNLT</sequence>
<feature type="transmembrane region" description="Helical" evidence="1">
    <location>
        <begin position="44"/>
        <end position="62"/>
    </location>
</feature>